<sequence>MRVILIASIVLAGLAGGAALLAQTTDELDIQAIKARAAAMAADAETFVAHVKDRGDALREEASSAADGGHENLKRLSAADLPAGPKGVVDFDELVAGAVGNLNAPRGQAPQFIAFASLSMPEESLKRMIADVSRAGGVVVFRGFPDNSMKAFQTAIARLVEDRADHASIGIDPRLFRAFEVQAVPTYVAVGSDFDLCEGFRCKSVVPPNDRLTGNVTAEYALASFADGGGPGAKVAAVALGNLRKTLP</sequence>
<organism evidence="2 3">
    <name type="scientific">Hephaestia caeni</name>
    <dbReference type="NCBI Taxonomy" id="645617"/>
    <lineage>
        <taxon>Bacteria</taxon>
        <taxon>Pseudomonadati</taxon>
        <taxon>Pseudomonadota</taxon>
        <taxon>Alphaproteobacteria</taxon>
        <taxon>Sphingomonadales</taxon>
        <taxon>Sphingomonadaceae</taxon>
        <taxon>Hephaestia</taxon>
    </lineage>
</organism>
<proteinExistence type="predicted"/>
<name>A0A397PBD8_9SPHN</name>
<keyword evidence="3" id="KW-1185">Reference proteome</keyword>
<dbReference type="Pfam" id="PF09673">
    <property type="entry name" value="TrbC_Ftype"/>
    <property type="match status" value="1"/>
</dbReference>
<feature type="chain" id="PRO_5017379341" evidence="1">
    <location>
        <begin position="23"/>
        <end position="248"/>
    </location>
</feature>
<dbReference type="RefSeq" id="WP_119034500.1">
    <property type="nucleotide sequence ID" value="NZ_QXDC01000002.1"/>
</dbReference>
<dbReference type="OrthoDB" id="7846052at2"/>
<gene>
    <name evidence="2" type="ORF">DFR49_0803</name>
</gene>
<dbReference type="NCBIfam" id="TIGR02742">
    <property type="entry name" value="TrbC_Ftype"/>
    <property type="match status" value="1"/>
</dbReference>
<feature type="signal peptide" evidence="1">
    <location>
        <begin position="1"/>
        <end position="22"/>
    </location>
</feature>
<dbReference type="InterPro" id="IPR014113">
    <property type="entry name" value="T4SS_TrbC_subgr"/>
</dbReference>
<dbReference type="EMBL" id="QXDC01000002">
    <property type="protein sequence ID" value="RIA46268.1"/>
    <property type="molecule type" value="Genomic_DNA"/>
</dbReference>
<evidence type="ECO:0000313" key="2">
    <source>
        <dbReference type="EMBL" id="RIA46268.1"/>
    </source>
</evidence>
<dbReference type="InterPro" id="IPR019106">
    <property type="entry name" value="T4SS_TrbC"/>
</dbReference>
<dbReference type="AlphaFoldDB" id="A0A397PBD8"/>
<keyword evidence="1" id="KW-0732">Signal</keyword>
<evidence type="ECO:0000313" key="3">
    <source>
        <dbReference type="Proteomes" id="UP000266568"/>
    </source>
</evidence>
<protein>
    <submittedName>
        <fullName evidence="2">Conjugal transfer pilus assembly protein TrbC</fullName>
    </submittedName>
</protein>
<dbReference type="Proteomes" id="UP000266568">
    <property type="component" value="Unassembled WGS sequence"/>
</dbReference>
<evidence type="ECO:0000256" key="1">
    <source>
        <dbReference type="SAM" id="SignalP"/>
    </source>
</evidence>
<reference evidence="2 3" key="1">
    <citation type="submission" date="2018-08" db="EMBL/GenBank/DDBJ databases">
        <title>Genomic Encyclopedia of Type Strains, Phase IV (KMG-IV): sequencing the most valuable type-strain genomes for metagenomic binning, comparative biology and taxonomic classification.</title>
        <authorList>
            <person name="Goeker M."/>
        </authorList>
    </citation>
    <scope>NUCLEOTIDE SEQUENCE [LARGE SCALE GENOMIC DNA]</scope>
    <source>
        <strain evidence="2 3">DSM 25527</strain>
    </source>
</reference>
<comment type="caution">
    <text evidence="2">The sequence shown here is derived from an EMBL/GenBank/DDBJ whole genome shotgun (WGS) entry which is preliminary data.</text>
</comment>
<accession>A0A397PBD8</accession>